<dbReference type="InterPro" id="IPR013032">
    <property type="entry name" value="EGF-like_CS"/>
</dbReference>
<evidence type="ECO:0000256" key="10">
    <source>
        <dbReference type="ARBA" id="ARBA00023180"/>
    </source>
</evidence>
<evidence type="ECO:0000259" key="16">
    <source>
        <dbReference type="PROSITE" id="PS50026"/>
    </source>
</evidence>
<proteinExistence type="inferred from homology"/>
<keyword evidence="19" id="KW-1185">Reference proteome</keyword>
<dbReference type="eggNOG" id="KOG1218">
    <property type="taxonomic scope" value="Eukaryota"/>
</dbReference>
<feature type="signal peptide" evidence="15">
    <location>
        <begin position="1"/>
        <end position="22"/>
    </location>
</feature>
<dbReference type="PROSITE" id="PS50026">
    <property type="entry name" value="EGF_3"/>
    <property type="match status" value="3"/>
</dbReference>
<reference evidence="18" key="3">
    <citation type="submission" date="2025-08" db="UniProtKB">
        <authorList>
            <consortium name="Ensembl"/>
        </authorList>
    </citation>
    <scope>IDENTIFICATION</scope>
    <source>
        <strain evidence="18">JP 163 A</strain>
    </source>
</reference>
<organism evidence="18 19">
    <name type="scientific">Xiphophorus maculatus</name>
    <name type="common">Southern platyfish</name>
    <name type="synonym">Platypoecilus maculatus</name>
    <dbReference type="NCBI Taxonomy" id="8083"/>
    <lineage>
        <taxon>Eukaryota</taxon>
        <taxon>Metazoa</taxon>
        <taxon>Chordata</taxon>
        <taxon>Craniata</taxon>
        <taxon>Vertebrata</taxon>
        <taxon>Euteleostomi</taxon>
        <taxon>Actinopterygii</taxon>
        <taxon>Neopterygii</taxon>
        <taxon>Teleostei</taxon>
        <taxon>Neoteleostei</taxon>
        <taxon>Acanthomorphata</taxon>
        <taxon>Ovalentaria</taxon>
        <taxon>Atherinomorphae</taxon>
        <taxon>Cyprinodontiformes</taxon>
        <taxon>Poeciliidae</taxon>
        <taxon>Poeciliinae</taxon>
        <taxon>Xiphophorus</taxon>
    </lineage>
</organism>
<keyword evidence="9 12" id="KW-1015">Disulfide bond</keyword>
<dbReference type="SMART" id="SM00180">
    <property type="entry name" value="EGF_Lam"/>
    <property type="match status" value="4"/>
</dbReference>
<keyword evidence="5 15" id="KW-0732">Signal</keyword>
<comment type="similarity">
    <text evidence="11">Belongs to the MEGF family.</text>
</comment>
<feature type="disulfide bond" evidence="12">
    <location>
        <begin position="515"/>
        <end position="524"/>
    </location>
</feature>
<dbReference type="InterPro" id="IPR057138">
    <property type="entry name" value="EGF_PEAR1L-like"/>
</dbReference>
<evidence type="ECO:0000256" key="4">
    <source>
        <dbReference type="ARBA" id="ARBA00022692"/>
    </source>
</evidence>
<dbReference type="InterPro" id="IPR000742">
    <property type="entry name" value="EGF"/>
</dbReference>
<feature type="region of interest" description="Disordered" evidence="13">
    <location>
        <begin position="626"/>
        <end position="657"/>
    </location>
</feature>
<evidence type="ECO:0000256" key="15">
    <source>
        <dbReference type="SAM" id="SignalP"/>
    </source>
</evidence>
<dbReference type="STRING" id="8083.ENSXMAP00000016093"/>
<dbReference type="FunFam" id="2.170.300.10:FF:000041">
    <property type="entry name" value="Tyrosine protein kinase receptor tie-1, putative"/>
    <property type="match status" value="1"/>
</dbReference>
<dbReference type="InParanoid" id="M4ANP8"/>
<feature type="chain" id="PRO_5017464519" evidence="15">
    <location>
        <begin position="23"/>
        <end position="709"/>
    </location>
</feature>
<comment type="subcellular location">
    <subcellularLocation>
        <location evidence="1">Cell membrane</location>
        <topology evidence="1">Single-pass membrane protein</topology>
    </subcellularLocation>
</comment>
<dbReference type="PROSITE" id="PS00022">
    <property type="entry name" value="EGF_1"/>
    <property type="match status" value="6"/>
</dbReference>
<keyword evidence="3 12" id="KW-0245">EGF-like domain</keyword>
<evidence type="ECO:0000256" key="12">
    <source>
        <dbReference type="PROSITE-ProRule" id="PRU00076"/>
    </source>
</evidence>
<dbReference type="Proteomes" id="UP000002852">
    <property type="component" value="Unassembled WGS sequence"/>
</dbReference>
<dbReference type="HOGENOM" id="CLU_908985_0_0_1"/>
<keyword evidence="8 14" id="KW-0472">Membrane</keyword>
<dbReference type="AlphaFoldDB" id="M4ANP8"/>
<comment type="caution">
    <text evidence="12">Lacks conserved residue(s) required for the propagation of feature annotation.</text>
</comment>
<reference evidence="18" key="4">
    <citation type="submission" date="2025-09" db="UniProtKB">
        <authorList>
            <consortium name="Ensembl"/>
        </authorList>
    </citation>
    <scope>IDENTIFICATION</scope>
    <source>
        <strain evidence="18">JP 163 A</strain>
    </source>
</reference>
<dbReference type="PROSITE" id="PS51041">
    <property type="entry name" value="EMI"/>
    <property type="match status" value="1"/>
</dbReference>
<evidence type="ECO:0000256" key="13">
    <source>
        <dbReference type="SAM" id="MobiDB-lite"/>
    </source>
</evidence>
<reference evidence="19" key="2">
    <citation type="journal article" date="2013" name="Nat. Genet.">
        <title>The genome of the platyfish, Xiphophorus maculatus, provides insights into evolutionary adaptation and several complex traits.</title>
        <authorList>
            <person name="Schartl M."/>
            <person name="Walter R.B."/>
            <person name="Shen Y."/>
            <person name="Garcia T."/>
            <person name="Catchen J."/>
            <person name="Amores A."/>
            <person name="Braasch I."/>
            <person name="Chalopin D."/>
            <person name="Volff J.N."/>
            <person name="Lesch K.P."/>
            <person name="Bisazza A."/>
            <person name="Minx P."/>
            <person name="Hillier L."/>
            <person name="Wilson R.K."/>
            <person name="Fuerstenberg S."/>
            <person name="Boore J."/>
            <person name="Searle S."/>
            <person name="Postlethwait J.H."/>
            <person name="Warren W.C."/>
        </authorList>
    </citation>
    <scope>NUCLEOTIDE SEQUENCE [LARGE SCALE GENOMIC DNA]</scope>
    <source>
        <strain evidence="19">JP 163 A</strain>
    </source>
</reference>
<dbReference type="SMART" id="SM00181">
    <property type="entry name" value="EGF"/>
    <property type="match status" value="8"/>
</dbReference>
<keyword evidence="2" id="KW-1003">Cell membrane</keyword>
<dbReference type="PROSITE" id="PS01186">
    <property type="entry name" value="EGF_2"/>
    <property type="match status" value="2"/>
</dbReference>
<dbReference type="Pfam" id="PF23301">
    <property type="entry name" value="EGF_PEAR1L"/>
    <property type="match status" value="1"/>
</dbReference>
<protein>
    <submittedName>
        <fullName evidence="18">Multiple EGF-like-domains 10</fullName>
    </submittedName>
</protein>
<dbReference type="Gene3D" id="2.10.25.10">
    <property type="entry name" value="Laminin"/>
    <property type="match status" value="1"/>
</dbReference>
<keyword evidence="7 14" id="KW-1133">Transmembrane helix</keyword>
<dbReference type="PANTHER" id="PTHR24052:SF8">
    <property type="entry name" value="NIMROD A, ISOFORM E"/>
    <property type="match status" value="1"/>
</dbReference>
<keyword evidence="10" id="KW-0325">Glycoprotein</keyword>
<feature type="domain" description="EGF-like" evidence="16">
    <location>
        <begin position="490"/>
        <end position="525"/>
    </location>
</feature>
<dbReference type="InterPro" id="IPR052485">
    <property type="entry name" value="MEGF_diff_regulators"/>
</dbReference>
<feature type="domain" description="EGF-like" evidence="16">
    <location>
        <begin position="184"/>
        <end position="219"/>
    </location>
</feature>
<dbReference type="Pfam" id="PF00053">
    <property type="entry name" value="EGF_laminin"/>
    <property type="match status" value="1"/>
</dbReference>
<sequence>MGYYIMVLSTVVFWSLPYNTSSLNLDDPNVCSHWESYSRTVTESYAHRFDQIYYANCPDILKWFKCTTYREMYRTAYRRGEKIMYRIKSQCCPGFFEIGEMCAPHCEDSCVHGSCMAPNTCRCEPGWGGSNCSSACDSDHWGPHCSNRCQCKNGALCNPITGSCICTPGYRGWRCEVQCETGSYGNGCQWTCQCQNGAICHHVTGECNCSPGYTGTLCQDECPVGTFGAGCAKTCHCNNSKCVHINGTCLCDAGYTGEKCDIRLCPEDRYGLRCKKNCPCHPPRTLRYAAIDLTDFNKLYCSFIIHRSNIKTNKNNKKSVLVDWHAVRIGCLPLASDAAKVQAGFCQLCPRGVLPSTNNALANLGQCHPVSGECTCQAGWSGLFCNETCTPGFYGKSCSDLCQCQNGADCHSVTGECICAPGFMFLHSEPLFIHPIFQGSKCAVPCPAGAYGVNCSATCKCKNGVHCSPVDGSCSCTPGHCDSVCAEGWWGPNCSLPCNCKNGTSCSPDKGTCECAPGYEGIFCQKSKDIISGVVLFGNFNNLTSASLHVDNYQIGVIAGIIVLVFLVLLALPLFIIYRNKQKSKEATMPAVIYTPAIRVTSNYTMADMVKGADYLASSSSLVSSENPYATIKDPPSPTSKNTESSYMEMKSPTRRDSAYAEISDTSLTNNQKVDKERFVLFHIYSYYCKMYATEWRPVQGDPASRPDR</sequence>
<evidence type="ECO:0000256" key="9">
    <source>
        <dbReference type="ARBA" id="ARBA00023157"/>
    </source>
</evidence>
<evidence type="ECO:0000256" key="8">
    <source>
        <dbReference type="ARBA" id="ARBA00023136"/>
    </source>
</evidence>
<dbReference type="InterPro" id="IPR011489">
    <property type="entry name" value="EMI_domain"/>
</dbReference>
<feature type="domain" description="EMI" evidence="17">
    <location>
        <begin position="27"/>
        <end position="104"/>
    </location>
</feature>
<dbReference type="GO" id="GO:0005886">
    <property type="term" value="C:plasma membrane"/>
    <property type="evidence" value="ECO:0007669"/>
    <property type="project" value="UniProtKB-SubCell"/>
</dbReference>
<evidence type="ECO:0000256" key="1">
    <source>
        <dbReference type="ARBA" id="ARBA00004162"/>
    </source>
</evidence>
<dbReference type="Gene3D" id="2.170.300.10">
    <property type="entry name" value="Tie2 ligand-binding domain superfamily"/>
    <property type="match status" value="3"/>
</dbReference>
<name>M4ANP8_XIPMA</name>
<evidence type="ECO:0000256" key="2">
    <source>
        <dbReference type="ARBA" id="ARBA00022475"/>
    </source>
</evidence>
<feature type="transmembrane region" description="Helical" evidence="14">
    <location>
        <begin position="555"/>
        <end position="578"/>
    </location>
</feature>
<accession>M4ANP8</accession>
<keyword evidence="4 14" id="KW-0812">Transmembrane</keyword>
<feature type="disulfide bond" evidence="12">
    <location>
        <begin position="209"/>
        <end position="218"/>
    </location>
</feature>
<evidence type="ECO:0000256" key="3">
    <source>
        <dbReference type="ARBA" id="ARBA00022536"/>
    </source>
</evidence>
<evidence type="ECO:0000256" key="5">
    <source>
        <dbReference type="ARBA" id="ARBA00022729"/>
    </source>
</evidence>
<keyword evidence="6" id="KW-0677">Repeat</keyword>
<dbReference type="GeneTree" id="ENSGT00940000157703"/>
<evidence type="ECO:0000259" key="17">
    <source>
        <dbReference type="PROSITE" id="PS51041"/>
    </source>
</evidence>
<evidence type="ECO:0000313" key="18">
    <source>
        <dbReference type="Ensembl" id="ENSXMAP00000016093.2"/>
    </source>
</evidence>
<reference evidence="19" key="1">
    <citation type="submission" date="2012-01" db="EMBL/GenBank/DDBJ databases">
        <authorList>
            <person name="Walter R."/>
            <person name="Schartl M."/>
            <person name="Warren W."/>
        </authorList>
    </citation>
    <scope>NUCLEOTIDE SEQUENCE [LARGE SCALE GENOMIC DNA]</scope>
    <source>
        <strain evidence="19">JP 163 A</strain>
    </source>
</reference>
<evidence type="ECO:0000313" key="19">
    <source>
        <dbReference type="Proteomes" id="UP000002852"/>
    </source>
</evidence>
<feature type="domain" description="EGF-like" evidence="16">
    <location>
        <begin position="146"/>
        <end position="176"/>
    </location>
</feature>
<dbReference type="InterPro" id="IPR002049">
    <property type="entry name" value="LE_dom"/>
</dbReference>
<dbReference type="Pfam" id="PF07546">
    <property type="entry name" value="EMI"/>
    <property type="match status" value="1"/>
</dbReference>
<evidence type="ECO:0000256" key="7">
    <source>
        <dbReference type="ARBA" id="ARBA00022989"/>
    </source>
</evidence>
<dbReference type="Pfam" id="PF12661">
    <property type="entry name" value="hEGF"/>
    <property type="match status" value="3"/>
</dbReference>
<evidence type="ECO:0000256" key="6">
    <source>
        <dbReference type="ARBA" id="ARBA00022737"/>
    </source>
</evidence>
<evidence type="ECO:0000256" key="11">
    <source>
        <dbReference type="ARBA" id="ARBA00038377"/>
    </source>
</evidence>
<evidence type="ECO:0000256" key="14">
    <source>
        <dbReference type="SAM" id="Phobius"/>
    </source>
</evidence>
<dbReference type="PANTHER" id="PTHR24052">
    <property type="entry name" value="DELTA-RELATED"/>
    <property type="match status" value="1"/>
</dbReference>
<dbReference type="PRINTS" id="PR00011">
    <property type="entry name" value="EGFLAMININ"/>
</dbReference>
<dbReference type="Ensembl" id="ENSXMAT00000016117.2">
    <property type="protein sequence ID" value="ENSXMAP00000016093.2"/>
    <property type="gene ID" value="ENSXMAG00000016065.2"/>
</dbReference>
<feature type="disulfide bond" evidence="12">
    <location>
        <begin position="166"/>
        <end position="175"/>
    </location>
</feature>